<accession>A0A1L6MV44</accession>
<protein>
    <submittedName>
        <fullName evidence="1">Uncharacterized protein</fullName>
    </submittedName>
</protein>
<name>A0A1L6MV44_9BACT</name>
<organism evidence="1 2">
    <name type="scientific">Pajaroellobacter abortibovis</name>
    <dbReference type="NCBI Taxonomy" id="1882918"/>
    <lineage>
        <taxon>Bacteria</taxon>
        <taxon>Pseudomonadati</taxon>
        <taxon>Myxococcota</taxon>
        <taxon>Polyangia</taxon>
        <taxon>Polyangiales</taxon>
        <taxon>Polyangiaceae</taxon>
    </lineage>
</organism>
<evidence type="ECO:0000313" key="1">
    <source>
        <dbReference type="EMBL" id="APR99388.1"/>
    </source>
</evidence>
<dbReference type="EMBL" id="CP016908">
    <property type="protein sequence ID" value="APR99388.1"/>
    <property type="molecule type" value="Genomic_DNA"/>
</dbReference>
<proteinExistence type="predicted"/>
<dbReference type="KEGG" id="pabo:BCY86_00855"/>
<keyword evidence="2" id="KW-1185">Reference proteome</keyword>
<dbReference type="RefSeq" id="WP_075276034.1">
    <property type="nucleotide sequence ID" value="NZ_CP016908.1"/>
</dbReference>
<dbReference type="STRING" id="1882918.BCY86_00855"/>
<sequence length="104" mass="11382">MEERLAKLLEDAEALASVLEQKWIGWASMPGYPQPSCYLHAKGGEVAGHQGIWSCKPILVLGHEWLYVGCPSTSGADVGRSSSGPLLELGERMVFLRNNELFIP</sequence>
<evidence type="ECO:0000313" key="2">
    <source>
        <dbReference type="Proteomes" id="UP000185544"/>
    </source>
</evidence>
<dbReference type="AlphaFoldDB" id="A0A1L6MV44"/>
<reference evidence="1 2" key="1">
    <citation type="submission" date="2016-08" db="EMBL/GenBank/DDBJ databases">
        <title>Identification and validation of antigenic proteins from Pajaroellobacter abortibovis using de-novo genome sequence assembly and reverse vaccinology.</title>
        <authorList>
            <person name="Welly B.T."/>
            <person name="Miller M.R."/>
            <person name="Stott J.L."/>
            <person name="Blanchard M.T."/>
            <person name="Islas-Trejo A.D."/>
            <person name="O'Rourke S.M."/>
            <person name="Young A.E."/>
            <person name="Medrano J.F."/>
            <person name="Van Eenennaam A.L."/>
        </authorList>
    </citation>
    <scope>NUCLEOTIDE SEQUENCE [LARGE SCALE GENOMIC DNA]</scope>
    <source>
        <strain evidence="1 2">BTF92-0548A/99-0131</strain>
    </source>
</reference>
<gene>
    <name evidence="1" type="ORF">BCY86_00855</name>
</gene>
<dbReference type="Proteomes" id="UP000185544">
    <property type="component" value="Chromosome"/>
</dbReference>